<reference evidence="5 6" key="1">
    <citation type="submission" date="2017-02" db="EMBL/GenBank/DDBJ databases">
        <authorList>
            <person name="Peterson S.W."/>
        </authorList>
    </citation>
    <scope>NUCLEOTIDE SEQUENCE [LARGE SCALE GENOMIC DNA]</scope>
    <source>
        <strain evidence="5 6">ATCC BAA-1030</strain>
    </source>
</reference>
<feature type="domain" description="Tyr recombinase" evidence="4">
    <location>
        <begin position="173"/>
        <end position="372"/>
    </location>
</feature>
<dbReference type="SUPFAM" id="SSF56349">
    <property type="entry name" value="DNA breaking-rejoining enzymes"/>
    <property type="match status" value="1"/>
</dbReference>
<dbReference type="PANTHER" id="PTHR30349:SF64">
    <property type="entry name" value="PROPHAGE INTEGRASE INTD-RELATED"/>
    <property type="match status" value="1"/>
</dbReference>
<dbReference type="PANTHER" id="PTHR30349">
    <property type="entry name" value="PHAGE INTEGRASE-RELATED"/>
    <property type="match status" value="1"/>
</dbReference>
<accession>A0A1T4M828</accession>
<evidence type="ECO:0000259" key="4">
    <source>
        <dbReference type="PROSITE" id="PS51898"/>
    </source>
</evidence>
<dbReference type="STRING" id="263852.SAMN02745116_00997"/>
<dbReference type="Proteomes" id="UP000190328">
    <property type="component" value="Unassembled WGS sequence"/>
</dbReference>
<keyword evidence="6" id="KW-1185">Reference proteome</keyword>
<keyword evidence="2" id="KW-0238">DNA-binding</keyword>
<dbReference type="InterPro" id="IPR050090">
    <property type="entry name" value="Tyrosine_recombinase_XerCD"/>
</dbReference>
<keyword evidence="3" id="KW-0233">DNA recombination</keyword>
<evidence type="ECO:0000256" key="3">
    <source>
        <dbReference type="ARBA" id="ARBA00023172"/>
    </source>
</evidence>
<organism evidence="5 6">
    <name type="scientific">Pilibacter termitis</name>
    <dbReference type="NCBI Taxonomy" id="263852"/>
    <lineage>
        <taxon>Bacteria</taxon>
        <taxon>Bacillati</taxon>
        <taxon>Bacillota</taxon>
        <taxon>Bacilli</taxon>
        <taxon>Lactobacillales</taxon>
        <taxon>Enterococcaceae</taxon>
        <taxon>Pilibacter</taxon>
    </lineage>
</organism>
<dbReference type="InterPro" id="IPR002104">
    <property type="entry name" value="Integrase_catalytic"/>
</dbReference>
<dbReference type="GO" id="GO:0006310">
    <property type="term" value="P:DNA recombination"/>
    <property type="evidence" value="ECO:0007669"/>
    <property type="project" value="UniProtKB-KW"/>
</dbReference>
<dbReference type="EMBL" id="FUXI01000008">
    <property type="protein sequence ID" value="SJZ63190.1"/>
    <property type="molecule type" value="Genomic_DNA"/>
</dbReference>
<dbReference type="Gene3D" id="1.10.150.130">
    <property type="match status" value="1"/>
</dbReference>
<dbReference type="GO" id="GO:0003677">
    <property type="term" value="F:DNA binding"/>
    <property type="evidence" value="ECO:0007669"/>
    <property type="project" value="UniProtKB-KW"/>
</dbReference>
<proteinExistence type="inferred from homology"/>
<dbReference type="AlphaFoldDB" id="A0A1T4M828"/>
<dbReference type="Gene3D" id="1.10.443.10">
    <property type="entry name" value="Intergrase catalytic core"/>
    <property type="match status" value="1"/>
</dbReference>
<sequence>MWIETLKNGKYKYNERYKDPYNEKTKYVSVTLAKDTPQAQKEALRLLNEKIDRKIQKQTQSDITLAELFEKWQALHFPSVKSRTKLTYSQTIYYANELLDTSSLVRNIDTSFIQSFFENEKIMKQSNGYKKNHKMVLNMIFSFAEDMGYLQINPVKKVKVPKKEKTIDQINNIRNKYLTMEELSELLKAMQSENNNYCLIAEFLARTGLRYGECIALCEENIKGDKIEIVGSVDSINGIAKPKITSPKNLNSYRVIEIDRRTKEILNMQIERNTIFSVNERYCNDEKRIFCTRYGGIVSNKEFNKFLKSAKEKTTIKKELTSHIFRHTHISLLAELNVPIKAISERVGHGNQSTTLEIYNHVTENMKSNIVNKLDKISLL</sequence>
<evidence type="ECO:0000313" key="5">
    <source>
        <dbReference type="EMBL" id="SJZ63190.1"/>
    </source>
</evidence>
<comment type="similarity">
    <text evidence="1">Belongs to the 'phage' integrase family.</text>
</comment>
<evidence type="ECO:0000256" key="2">
    <source>
        <dbReference type="ARBA" id="ARBA00023125"/>
    </source>
</evidence>
<dbReference type="Pfam" id="PF00589">
    <property type="entry name" value="Phage_integrase"/>
    <property type="match status" value="1"/>
</dbReference>
<dbReference type="InterPro" id="IPR013762">
    <property type="entry name" value="Integrase-like_cat_sf"/>
</dbReference>
<gene>
    <name evidence="5" type="ORF">SAMN02745116_00997</name>
</gene>
<protein>
    <submittedName>
        <fullName evidence="5">Site-specific recombinase XerD</fullName>
    </submittedName>
</protein>
<dbReference type="CDD" id="cd01189">
    <property type="entry name" value="INT_ICEBs1_C_like"/>
    <property type="match status" value="1"/>
</dbReference>
<dbReference type="InterPro" id="IPR010998">
    <property type="entry name" value="Integrase_recombinase_N"/>
</dbReference>
<dbReference type="GO" id="GO:0015074">
    <property type="term" value="P:DNA integration"/>
    <property type="evidence" value="ECO:0007669"/>
    <property type="project" value="InterPro"/>
</dbReference>
<dbReference type="InterPro" id="IPR011010">
    <property type="entry name" value="DNA_brk_join_enz"/>
</dbReference>
<evidence type="ECO:0000256" key="1">
    <source>
        <dbReference type="ARBA" id="ARBA00008857"/>
    </source>
</evidence>
<dbReference type="PROSITE" id="PS51898">
    <property type="entry name" value="TYR_RECOMBINASE"/>
    <property type="match status" value="1"/>
</dbReference>
<evidence type="ECO:0000313" key="6">
    <source>
        <dbReference type="Proteomes" id="UP000190328"/>
    </source>
</evidence>
<name>A0A1T4M828_9ENTE</name>